<sequence length="513" mass="56705">MLNVLLITADQWRGDCLGAAGHPHVKTPNIDALARQAVYFKNHFCQAAPCSPARACLYTGLYQMTNRVVRNGTPLDARHDTIALAARRAGYDPTLFGYTDQSVDPRTVSGDDPWLRTYEGILPGMSVRVRVPEDHGPWLSWLEKGGRKLPERGQDVWLPDGAPADPPSGTPPHYGAEETETAFLVGEFLRWLDEVEASPAATARPWFAHVSFIRPHPPFIVPEPYASMYDPAEGPAFRGAASPDEAAAVHPFLAYSIDKQDKADFIWGAEGKVRDWDEATRRRIRATYWGMVSEVDAQIGRMIDGLKAQGVWDNTLVVLTSDHGEMMGDHQLFSKLGFYDQSFHIPLVVRDPRKEAGHGRVVEAFTESVDVMPTVLEAIGAGYPGWIDGRPLTAFLDGETPADWRDAVHWEYDFREVASGAAEAALGLPIDASGMAVIRDADVKYVHFSGLPPLLFDLADDPNETRNVADDPAYASVRLHYAEKMLAWRARHLDKRLTGIELTEDGPVDARAS</sequence>
<dbReference type="Proteomes" id="UP000559404">
    <property type="component" value="Unassembled WGS sequence"/>
</dbReference>
<dbReference type="Pfam" id="PF00884">
    <property type="entry name" value="Sulfatase"/>
    <property type="match status" value="1"/>
</dbReference>
<dbReference type="RefSeq" id="WP_181759165.1">
    <property type="nucleotide sequence ID" value="NZ_BMCR01000004.1"/>
</dbReference>
<dbReference type="GO" id="GO:0005737">
    <property type="term" value="C:cytoplasm"/>
    <property type="evidence" value="ECO:0007669"/>
    <property type="project" value="TreeGrafter"/>
</dbReference>
<dbReference type="SUPFAM" id="SSF53649">
    <property type="entry name" value="Alkaline phosphatase-like"/>
    <property type="match status" value="1"/>
</dbReference>
<gene>
    <name evidence="5" type="ORF">H1W37_04905</name>
</gene>
<keyword evidence="1" id="KW-0479">Metal-binding</keyword>
<feature type="region of interest" description="Disordered" evidence="3">
    <location>
        <begin position="156"/>
        <end position="175"/>
    </location>
</feature>
<dbReference type="InterPro" id="IPR017850">
    <property type="entry name" value="Alkaline_phosphatase_core_sf"/>
</dbReference>
<evidence type="ECO:0000259" key="4">
    <source>
        <dbReference type="Pfam" id="PF00884"/>
    </source>
</evidence>
<accession>A0A838XHW7</accession>
<reference evidence="5 6" key="1">
    <citation type="submission" date="2020-07" db="EMBL/GenBank/DDBJ databases">
        <authorList>
            <person name="Li M."/>
        </authorList>
    </citation>
    <scope>NUCLEOTIDE SEQUENCE [LARGE SCALE GENOMIC DNA]</scope>
    <source>
        <strain evidence="5 6">DSM 23284</strain>
    </source>
</reference>
<evidence type="ECO:0000313" key="6">
    <source>
        <dbReference type="Proteomes" id="UP000559404"/>
    </source>
</evidence>
<evidence type="ECO:0000313" key="5">
    <source>
        <dbReference type="EMBL" id="MBA4610979.1"/>
    </source>
</evidence>
<proteinExistence type="predicted"/>
<evidence type="ECO:0000256" key="1">
    <source>
        <dbReference type="ARBA" id="ARBA00022723"/>
    </source>
</evidence>
<protein>
    <submittedName>
        <fullName evidence="5">Alkaline phosphatase family protein</fullName>
    </submittedName>
</protein>
<dbReference type="Gene3D" id="3.40.720.10">
    <property type="entry name" value="Alkaline Phosphatase, subunit A"/>
    <property type="match status" value="1"/>
</dbReference>
<keyword evidence="6" id="KW-1185">Reference proteome</keyword>
<keyword evidence="2" id="KW-0378">Hydrolase</keyword>
<reference evidence="5 6" key="2">
    <citation type="submission" date="2020-08" db="EMBL/GenBank/DDBJ databases">
        <title>Stappia taiwanensis sp. nov., isolated from a coastal thermal spring.</title>
        <authorList>
            <person name="Kampfer P."/>
        </authorList>
    </citation>
    <scope>NUCLEOTIDE SEQUENCE [LARGE SCALE GENOMIC DNA]</scope>
    <source>
        <strain evidence="5 6">DSM 23284</strain>
    </source>
</reference>
<dbReference type="CDD" id="cd16028">
    <property type="entry name" value="PMH"/>
    <property type="match status" value="1"/>
</dbReference>
<evidence type="ECO:0000256" key="3">
    <source>
        <dbReference type="SAM" id="MobiDB-lite"/>
    </source>
</evidence>
<dbReference type="EMBL" id="JACEON010000003">
    <property type="protein sequence ID" value="MBA4610979.1"/>
    <property type="molecule type" value="Genomic_DNA"/>
</dbReference>
<dbReference type="InterPro" id="IPR000917">
    <property type="entry name" value="Sulfatase_N"/>
</dbReference>
<comment type="caution">
    <text evidence="5">The sequence shown here is derived from an EMBL/GenBank/DDBJ whole genome shotgun (WGS) entry which is preliminary data.</text>
</comment>
<dbReference type="PANTHER" id="PTHR45953">
    <property type="entry name" value="IDURONATE 2-SULFATASE"/>
    <property type="match status" value="1"/>
</dbReference>
<organism evidence="5 6">
    <name type="scientific">Stappia taiwanensis</name>
    <dbReference type="NCBI Taxonomy" id="992267"/>
    <lineage>
        <taxon>Bacteria</taxon>
        <taxon>Pseudomonadati</taxon>
        <taxon>Pseudomonadota</taxon>
        <taxon>Alphaproteobacteria</taxon>
        <taxon>Hyphomicrobiales</taxon>
        <taxon>Stappiaceae</taxon>
        <taxon>Stappia</taxon>
    </lineage>
</organism>
<name>A0A838XHW7_9HYPH</name>
<dbReference type="GO" id="GO:0046872">
    <property type="term" value="F:metal ion binding"/>
    <property type="evidence" value="ECO:0007669"/>
    <property type="project" value="UniProtKB-KW"/>
</dbReference>
<dbReference type="GO" id="GO:0008484">
    <property type="term" value="F:sulfuric ester hydrolase activity"/>
    <property type="evidence" value="ECO:0007669"/>
    <property type="project" value="TreeGrafter"/>
</dbReference>
<dbReference type="AlphaFoldDB" id="A0A838XHW7"/>
<feature type="domain" description="Sulfatase N-terminal" evidence="4">
    <location>
        <begin position="3"/>
        <end position="380"/>
    </location>
</feature>
<evidence type="ECO:0000256" key="2">
    <source>
        <dbReference type="ARBA" id="ARBA00022801"/>
    </source>
</evidence>
<dbReference type="PANTHER" id="PTHR45953:SF1">
    <property type="entry name" value="IDURONATE 2-SULFATASE"/>
    <property type="match status" value="1"/>
</dbReference>